<protein>
    <submittedName>
        <fullName evidence="2">Uncharacterized protein</fullName>
    </submittedName>
</protein>
<proteinExistence type="predicted"/>
<feature type="region of interest" description="Disordered" evidence="1">
    <location>
        <begin position="90"/>
        <end position="109"/>
    </location>
</feature>
<dbReference type="EMBL" id="LAZR01014388">
    <property type="protein sequence ID" value="KKM17711.1"/>
    <property type="molecule type" value="Genomic_DNA"/>
</dbReference>
<accession>A0A0F9HQS8</accession>
<reference evidence="2" key="1">
    <citation type="journal article" date="2015" name="Nature">
        <title>Complex archaea that bridge the gap between prokaryotes and eukaryotes.</title>
        <authorList>
            <person name="Spang A."/>
            <person name="Saw J.H."/>
            <person name="Jorgensen S.L."/>
            <person name="Zaremba-Niedzwiedzka K."/>
            <person name="Martijn J."/>
            <person name="Lind A.E."/>
            <person name="van Eijk R."/>
            <person name="Schleper C."/>
            <person name="Guy L."/>
            <person name="Ettema T.J."/>
        </authorList>
    </citation>
    <scope>NUCLEOTIDE SEQUENCE</scope>
</reference>
<name>A0A0F9HQS8_9ZZZZ</name>
<feature type="compositionally biased region" description="Basic and acidic residues" evidence="1">
    <location>
        <begin position="90"/>
        <end position="100"/>
    </location>
</feature>
<evidence type="ECO:0000313" key="2">
    <source>
        <dbReference type="EMBL" id="KKM17711.1"/>
    </source>
</evidence>
<comment type="caution">
    <text evidence="2">The sequence shown here is derived from an EMBL/GenBank/DDBJ whole genome shotgun (WGS) entry which is preliminary data.</text>
</comment>
<evidence type="ECO:0000256" key="1">
    <source>
        <dbReference type="SAM" id="MobiDB-lite"/>
    </source>
</evidence>
<dbReference type="AlphaFoldDB" id="A0A0F9HQS8"/>
<organism evidence="2">
    <name type="scientific">marine sediment metagenome</name>
    <dbReference type="NCBI Taxonomy" id="412755"/>
    <lineage>
        <taxon>unclassified sequences</taxon>
        <taxon>metagenomes</taxon>
        <taxon>ecological metagenomes</taxon>
    </lineage>
</organism>
<gene>
    <name evidence="2" type="ORF">LCGC14_1672990</name>
</gene>
<sequence>MSEKRAPDPGVSQASQKLLKIVWHKEAALKRGPLSQKSALRITRFSAGFFDQVLEFALDQKMLYIIIPGYPPYDPMLSLYPPEEMELSTDSDKVSIRAESDCSEMSVYG</sequence>